<name>A0A0E4CTD2_9STRE</name>
<gene>
    <name evidence="1" type="ORF">BN1356_01930</name>
</gene>
<dbReference type="Proteomes" id="UP000198604">
    <property type="component" value="Unassembled WGS sequence"/>
</dbReference>
<dbReference type="EMBL" id="CTEN01000004">
    <property type="protein sequence ID" value="CQR25588.1"/>
    <property type="molecule type" value="Genomic_DNA"/>
</dbReference>
<reference evidence="2" key="1">
    <citation type="submission" date="2015-03" db="EMBL/GenBank/DDBJ databases">
        <authorList>
            <person name="Urmite Genomes"/>
        </authorList>
    </citation>
    <scope>NUCLEOTIDE SEQUENCE [LARGE SCALE GENOMIC DNA]</scope>
    <source>
        <strain evidence="2">FF10</strain>
    </source>
</reference>
<organism evidence="1 2">
    <name type="scientific">Streptococcus varani</name>
    <dbReference type="NCBI Taxonomy" id="1608583"/>
    <lineage>
        <taxon>Bacteria</taxon>
        <taxon>Bacillati</taxon>
        <taxon>Bacillota</taxon>
        <taxon>Bacilli</taxon>
        <taxon>Lactobacillales</taxon>
        <taxon>Streptococcaceae</taxon>
        <taxon>Streptococcus</taxon>
    </lineage>
</organism>
<sequence length="114" mass="13248">MKKFTQLLVDRLNVFLGNTLVKPSSDEELEQAEILNSIHLALHKKAAVHVIYSKQKSITGEIVKWDDRHKQLIVKNFRKNITAIIRFRTIQKISLVPEGIRVTQKKYKKNNLIS</sequence>
<dbReference type="AlphaFoldDB" id="A0A0E4CTD2"/>
<keyword evidence="2" id="KW-1185">Reference proteome</keyword>
<accession>A0A0E4CTD2</accession>
<dbReference type="RefSeq" id="WP_093651124.1">
    <property type="nucleotide sequence ID" value="NZ_CTEN01000004.1"/>
</dbReference>
<evidence type="ECO:0000313" key="1">
    <source>
        <dbReference type="EMBL" id="CQR25588.1"/>
    </source>
</evidence>
<dbReference type="OrthoDB" id="2223583at2"/>
<evidence type="ECO:0000313" key="2">
    <source>
        <dbReference type="Proteomes" id="UP000198604"/>
    </source>
</evidence>
<proteinExistence type="predicted"/>
<protein>
    <submittedName>
        <fullName evidence="1">Uncharacterized protein</fullName>
    </submittedName>
</protein>